<dbReference type="AlphaFoldDB" id="A0A6J6GTL3"/>
<evidence type="ECO:0000256" key="1">
    <source>
        <dbReference type="SAM" id="Phobius"/>
    </source>
</evidence>
<organism evidence="3">
    <name type="scientific">freshwater metagenome</name>
    <dbReference type="NCBI Taxonomy" id="449393"/>
    <lineage>
        <taxon>unclassified sequences</taxon>
        <taxon>metagenomes</taxon>
        <taxon>ecological metagenomes</taxon>
    </lineage>
</organism>
<sequence>MALRETFRPKSGLIMSACVLILSLLFIWSAFLTTGTIELATTICWAIAVNAAAYLILVRPKVVFTDEAIILVNPIQEITIGWGDITGVDAKWCMTVDTKVGRFNAWAAPTSSSQRSKKIHVDELKSMAASGQGSIAAAHSPRSDSGIALHMTLIRLNNFTGTSAQFVIRRNFIGVTILSIALILAAGLSAISF</sequence>
<feature type="transmembrane region" description="Helical" evidence="1">
    <location>
        <begin position="12"/>
        <end position="31"/>
    </location>
</feature>
<evidence type="ECO:0000313" key="6">
    <source>
        <dbReference type="EMBL" id="CAB4960351.1"/>
    </source>
</evidence>
<evidence type="ECO:0000313" key="4">
    <source>
        <dbReference type="EMBL" id="CAB4609175.1"/>
    </source>
</evidence>
<keyword evidence="1" id="KW-1133">Transmembrane helix</keyword>
<reference evidence="3" key="1">
    <citation type="submission" date="2020-05" db="EMBL/GenBank/DDBJ databases">
        <authorList>
            <person name="Chiriac C."/>
            <person name="Salcher M."/>
            <person name="Ghai R."/>
            <person name="Kavagutti S V."/>
        </authorList>
    </citation>
    <scope>NUCLEOTIDE SEQUENCE</scope>
</reference>
<dbReference type="EMBL" id="CAFBNS010000069">
    <property type="protein sequence ID" value="CAB4960351.1"/>
    <property type="molecule type" value="Genomic_DNA"/>
</dbReference>
<gene>
    <name evidence="2" type="ORF">UFOPK1380_00548</name>
    <name evidence="3" type="ORF">UFOPK1778_01206</name>
    <name evidence="4" type="ORF">UFOPK1863_00279</name>
    <name evidence="5" type="ORF">UFOPK3555_00412</name>
    <name evidence="6" type="ORF">UFOPK3874_00493</name>
    <name evidence="7" type="ORF">UFOPK4095_00837</name>
</gene>
<dbReference type="EMBL" id="CAFBME010000027">
    <property type="protein sequence ID" value="CAB4891885.1"/>
    <property type="molecule type" value="Genomic_DNA"/>
</dbReference>
<accession>A0A6J6GTL3</accession>
<keyword evidence="1" id="KW-0812">Transmembrane</keyword>
<evidence type="ECO:0000313" key="2">
    <source>
        <dbReference type="EMBL" id="CAB4533210.1"/>
    </source>
</evidence>
<dbReference type="EMBL" id="CAFBPI010000050">
    <property type="protein sequence ID" value="CAB5018023.1"/>
    <property type="molecule type" value="Genomic_DNA"/>
</dbReference>
<dbReference type="EMBL" id="CAEZSC010000024">
    <property type="protein sequence ID" value="CAB4533210.1"/>
    <property type="molecule type" value="Genomic_DNA"/>
</dbReference>
<feature type="transmembrane region" description="Helical" evidence="1">
    <location>
        <begin position="37"/>
        <end position="57"/>
    </location>
</feature>
<name>A0A6J6GTL3_9ZZZZ</name>
<protein>
    <submittedName>
        <fullName evidence="3">Unannotated protein</fullName>
    </submittedName>
</protein>
<evidence type="ECO:0000313" key="3">
    <source>
        <dbReference type="EMBL" id="CAB4600038.1"/>
    </source>
</evidence>
<feature type="transmembrane region" description="Helical" evidence="1">
    <location>
        <begin position="172"/>
        <end position="191"/>
    </location>
</feature>
<proteinExistence type="predicted"/>
<dbReference type="EMBL" id="CAEZUD010000097">
    <property type="protein sequence ID" value="CAB4600038.1"/>
    <property type="molecule type" value="Genomic_DNA"/>
</dbReference>
<evidence type="ECO:0000313" key="7">
    <source>
        <dbReference type="EMBL" id="CAB5018023.1"/>
    </source>
</evidence>
<keyword evidence="1" id="KW-0472">Membrane</keyword>
<dbReference type="EMBL" id="CAEZUY010000013">
    <property type="protein sequence ID" value="CAB4609175.1"/>
    <property type="molecule type" value="Genomic_DNA"/>
</dbReference>
<evidence type="ECO:0000313" key="5">
    <source>
        <dbReference type="EMBL" id="CAB4891885.1"/>
    </source>
</evidence>